<gene>
    <name evidence="3" type="ORF">OESDEN_04135</name>
</gene>
<evidence type="ECO:0000313" key="4">
    <source>
        <dbReference type="Proteomes" id="UP000053660"/>
    </source>
</evidence>
<feature type="coiled-coil region" evidence="1">
    <location>
        <begin position="183"/>
        <end position="210"/>
    </location>
</feature>
<dbReference type="PANTHER" id="PTHR18978:SF1">
    <property type="entry name" value="GRIP1-ASSOCIATED PROTEIN 1"/>
    <property type="match status" value="1"/>
</dbReference>
<dbReference type="Proteomes" id="UP000053660">
    <property type="component" value="Unassembled WGS sequence"/>
</dbReference>
<evidence type="ECO:0000256" key="2">
    <source>
        <dbReference type="SAM" id="Phobius"/>
    </source>
</evidence>
<feature type="coiled-coil region" evidence="1">
    <location>
        <begin position="299"/>
        <end position="326"/>
    </location>
</feature>
<dbReference type="GO" id="GO:0098998">
    <property type="term" value="C:extrinsic component of postsynaptic early endosome membrane"/>
    <property type="evidence" value="ECO:0007669"/>
    <property type="project" value="TreeGrafter"/>
</dbReference>
<dbReference type="AlphaFoldDB" id="A0A0B1TKG8"/>
<dbReference type="EMBL" id="KN549809">
    <property type="protein sequence ID" value="KHJ95915.1"/>
    <property type="molecule type" value="Genomic_DNA"/>
</dbReference>
<organism evidence="3 4">
    <name type="scientific">Oesophagostomum dentatum</name>
    <name type="common">Nodular worm</name>
    <dbReference type="NCBI Taxonomy" id="61180"/>
    <lineage>
        <taxon>Eukaryota</taxon>
        <taxon>Metazoa</taxon>
        <taxon>Ecdysozoa</taxon>
        <taxon>Nematoda</taxon>
        <taxon>Chromadorea</taxon>
        <taxon>Rhabditida</taxon>
        <taxon>Rhabditina</taxon>
        <taxon>Rhabditomorpha</taxon>
        <taxon>Strongyloidea</taxon>
        <taxon>Strongylidae</taxon>
        <taxon>Oesophagostomum</taxon>
    </lineage>
</organism>
<evidence type="ECO:0000313" key="3">
    <source>
        <dbReference type="EMBL" id="KHJ95915.1"/>
    </source>
</evidence>
<evidence type="ECO:0000256" key="1">
    <source>
        <dbReference type="SAM" id="Coils"/>
    </source>
</evidence>
<accession>A0A0B1TKG8</accession>
<proteinExistence type="predicted"/>
<keyword evidence="4" id="KW-1185">Reference proteome</keyword>
<dbReference type="GO" id="GO:0098837">
    <property type="term" value="C:postsynaptic recycling endosome"/>
    <property type="evidence" value="ECO:0007669"/>
    <property type="project" value="TreeGrafter"/>
</dbReference>
<keyword evidence="2" id="KW-0812">Transmembrane</keyword>
<feature type="coiled-coil region" evidence="1">
    <location>
        <begin position="19"/>
        <end position="95"/>
    </location>
</feature>
<dbReference type="GO" id="GO:1905244">
    <property type="term" value="P:regulation of modification of synaptic structure"/>
    <property type="evidence" value="ECO:0007669"/>
    <property type="project" value="TreeGrafter"/>
</dbReference>
<reference evidence="3 4" key="1">
    <citation type="submission" date="2014-03" db="EMBL/GenBank/DDBJ databases">
        <title>Draft genome of the hookworm Oesophagostomum dentatum.</title>
        <authorList>
            <person name="Mitreva M."/>
        </authorList>
    </citation>
    <scope>NUCLEOTIDE SEQUENCE [LARGE SCALE GENOMIC DNA]</scope>
    <source>
        <strain evidence="3 4">OD-Hann</strain>
    </source>
</reference>
<keyword evidence="1" id="KW-0175">Coiled coil</keyword>
<keyword evidence="2" id="KW-1133">Transmembrane helix</keyword>
<dbReference type="GO" id="GO:0099152">
    <property type="term" value="P:regulation of neurotransmitter receptor transport, endosome to postsynaptic membrane"/>
    <property type="evidence" value="ECO:0007669"/>
    <property type="project" value="TreeGrafter"/>
</dbReference>
<dbReference type="GO" id="GO:0099158">
    <property type="term" value="P:regulation of recycling endosome localization within postsynapse"/>
    <property type="evidence" value="ECO:0007669"/>
    <property type="project" value="TreeGrafter"/>
</dbReference>
<sequence length="395" mass="44758">MSSSGCLSREEFLVLQEQLIALRNKNYELQEKLQKKNLEIAQLSTPKSDALQFASKLMNRRDKEKELTQKYEGELDALRAKLMTQEEEFRLQQKTLISELNKVVSQNQSMEKELDQIRSCGSLYSSPQAGTPCEPKTFASENCAQEIAGSAIAPECSKDFASSTVSDSQIEKDNRIKTLELSLVEKDAVISALEDKLLEYKEKTSKLEEDLAHHLEAKTAFNAAAMEKDSRLSSLEKELGLLKETIAERDSFITKLQSSLSLICRKVTGEETDCPADYGRSLLEKRMTVLLESISLNDERNSKILAEKLRNKLAALEQSNDKQVEDRVLLLETRYQLELSDREKLFDKEKDEWSRKLHALESSLAAKDEEKVCVLVFGSFVSIIFFLLGSLDLYG</sequence>
<dbReference type="PANTHER" id="PTHR18978">
    <property type="entry name" value="GRIP-1 ASSOCIATED PROTEIN 1"/>
    <property type="match status" value="1"/>
</dbReference>
<feature type="transmembrane region" description="Helical" evidence="2">
    <location>
        <begin position="374"/>
        <end position="394"/>
    </location>
</feature>
<dbReference type="GO" id="GO:0098978">
    <property type="term" value="C:glutamatergic synapse"/>
    <property type="evidence" value="ECO:0007669"/>
    <property type="project" value="TreeGrafter"/>
</dbReference>
<dbReference type="InterPro" id="IPR026204">
    <property type="entry name" value="GRIPAP1"/>
</dbReference>
<keyword evidence="2" id="KW-0472">Membrane</keyword>
<dbReference type="GO" id="GO:0098887">
    <property type="term" value="P:neurotransmitter receptor transport, endosome to postsynaptic membrane"/>
    <property type="evidence" value="ECO:0007669"/>
    <property type="project" value="TreeGrafter"/>
</dbReference>
<name>A0A0B1TKG8_OESDE</name>
<protein>
    <submittedName>
        <fullName evidence="3">Uncharacterized protein</fullName>
    </submittedName>
</protein>
<dbReference type="OrthoDB" id="6269447at2759"/>